<comment type="similarity">
    <text evidence="2">Belongs to the NADH dehydrogenase family.</text>
</comment>
<dbReference type="AlphaFoldDB" id="A0A941JSG8"/>
<evidence type="ECO:0000313" key="11">
    <source>
        <dbReference type="Proteomes" id="UP000767446"/>
    </source>
</evidence>
<organism evidence="10 11">
    <name type="scientific">Gomphosphaeria aponina SAG 52.96 = DSM 107014</name>
    <dbReference type="NCBI Taxonomy" id="1521640"/>
    <lineage>
        <taxon>Bacteria</taxon>
        <taxon>Bacillati</taxon>
        <taxon>Cyanobacteriota</taxon>
        <taxon>Cyanophyceae</taxon>
        <taxon>Oscillatoriophycideae</taxon>
        <taxon>Chroococcales</taxon>
        <taxon>Gomphosphaeriaceae</taxon>
        <taxon>Gomphosphaeria</taxon>
    </lineage>
</organism>
<dbReference type="EMBL" id="JADQBC010000012">
    <property type="protein sequence ID" value="MBR8826812.1"/>
    <property type="molecule type" value="Genomic_DNA"/>
</dbReference>
<evidence type="ECO:0000256" key="6">
    <source>
        <dbReference type="ARBA" id="ARBA00023002"/>
    </source>
</evidence>
<evidence type="ECO:0000256" key="1">
    <source>
        <dbReference type="ARBA" id="ARBA00001974"/>
    </source>
</evidence>
<comment type="cofactor">
    <cofactor evidence="1">
        <name>FAD</name>
        <dbReference type="ChEBI" id="CHEBI:57692"/>
    </cofactor>
</comment>
<dbReference type="SUPFAM" id="SSF51905">
    <property type="entry name" value="FAD/NAD(P)-binding domain"/>
    <property type="match status" value="2"/>
</dbReference>
<dbReference type="GO" id="GO:0003955">
    <property type="term" value="F:NAD(P)H dehydrogenase (quinone) activity"/>
    <property type="evidence" value="ECO:0007669"/>
    <property type="project" value="TreeGrafter"/>
</dbReference>
<dbReference type="InterPro" id="IPR051169">
    <property type="entry name" value="NADH-Q_oxidoreductase"/>
</dbReference>
<name>A0A941JSG8_9CHRO</name>
<keyword evidence="3" id="KW-0285">Flavoprotein</keyword>
<comment type="caution">
    <text evidence="10">The sequence shown here is derived from an EMBL/GenBank/DDBJ whole genome shotgun (WGS) entry which is preliminary data.</text>
</comment>
<evidence type="ECO:0000256" key="3">
    <source>
        <dbReference type="ARBA" id="ARBA00022630"/>
    </source>
</evidence>
<dbReference type="Pfam" id="PF07992">
    <property type="entry name" value="Pyr_redox_2"/>
    <property type="match status" value="1"/>
</dbReference>
<comment type="catalytic activity">
    <reaction evidence="7">
        <text>demethylphylloquinone + NADPH + H(+) = demethylphylloquinol + NADP(+)</text>
        <dbReference type="Rhea" id="RHEA:47744"/>
        <dbReference type="ChEBI" id="CHEBI:15378"/>
        <dbReference type="ChEBI" id="CHEBI:31087"/>
        <dbReference type="ChEBI" id="CHEBI:57783"/>
        <dbReference type="ChEBI" id="CHEBI:58349"/>
        <dbReference type="ChEBI" id="CHEBI:87844"/>
        <dbReference type="EC" id="1.6.5.12"/>
    </reaction>
</comment>
<keyword evidence="4" id="KW-0274">FAD</keyword>
<evidence type="ECO:0000256" key="2">
    <source>
        <dbReference type="ARBA" id="ARBA00005272"/>
    </source>
</evidence>
<evidence type="ECO:0000259" key="9">
    <source>
        <dbReference type="Pfam" id="PF07992"/>
    </source>
</evidence>
<sequence length="394" mass="43740">MSERICIVGGGFGGLYTSLRLNELPLETTEKPEIVLIDKSDRFLFTPLLYELITGEMQSWEIAPPFAEVLADTEIRFVQGEVTDIDVENRRVKLGNNSEMSYDQLAIALGGTTPLNIVGGAAEYALPFRTLEDVYRLEEKLRKLEHSTVDKIRVAIVGGGYSGVELACALADRLGERGKIRLIERGEMILATSPEFNRETAKKALQLKRVWLDLETTVASLEPDTISLLYKGQTDTIPVDLVLWTVGTKVNQLVSNLPLKQNKSGKLVTNPLLQVADYPNIFALGDVACCFDASGQEMPATAQVAFQQSDYCAWNIWASLTERPMLPFRYENLGEMLALGVDNATITGKGIKLDGIAAYTARRLAYLYRLPSQKHQLSVSLNWITKPFFDLLQG</sequence>
<feature type="domain" description="FAD/NAD(P)-binding" evidence="9">
    <location>
        <begin position="4"/>
        <end position="308"/>
    </location>
</feature>
<protein>
    <recommendedName>
        <fullName evidence="8">demethylphylloquinone reductase</fullName>
        <ecNumber evidence="8">1.6.5.12</ecNumber>
    </recommendedName>
</protein>
<keyword evidence="5" id="KW-0521">NADP</keyword>
<proteinExistence type="inferred from homology"/>
<dbReference type="Gene3D" id="3.50.50.100">
    <property type="match status" value="1"/>
</dbReference>
<dbReference type="InterPro" id="IPR023753">
    <property type="entry name" value="FAD/NAD-binding_dom"/>
</dbReference>
<evidence type="ECO:0000256" key="5">
    <source>
        <dbReference type="ARBA" id="ARBA00022857"/>
    </source>
</evidence>
<dbReference type="PANTHER" id="PTHR42913">
    <property type="entry name" value="APOPTOSIS-INDUCING FACTOR 1"/>
    <property type="match status" value="1"/>
</dbReference>
<dbReference type="InterPro" id="IPR036188">
    <property type="entry name" value="FAD/NAD-bd_sf"/>
</dbReference>
<keyword evidence="6" id="KW-0560">Oxidoreductase</keyword>
<dbReference type="PANTHER" id="PTHR42913:SF4">
    <property type="entry name" value="ALTERNATIVE NAD(P)H-UBIQUINONE OXIDOREDUCTASE C1, CHLOROPLASTIC_MITOCHONDRIAL"/>
    <property type="match status" value="1"/>
</dbReference>
<reference evidence="10" key="1">
    <citation type="submission" date="2021-02" db="EMBL/GenBank/DDBJ databases">
        <title>Metagenome analyses of Stigonema ocellatum DSM 106950, Chlorogloea purpurea SAG 13.99 and Gomphosphaeria aponina DSM 107014.</title>
        <authorList>
            <person name="Marter P."/>
            <person name="Huang S."/>
        </authorList>
    </citation>
    <scope>NUCLEOTIDE SEQUENCE</scope>
    <source>
        <strain evidence="10">JP213</strain>
    </source>
</reference>
<evidence type="ECO:0000256" key="8">
    <source>
        <dbReference type="ARBA" id="ARBA00066844"/>
    </source>
</evidence>
<evidence type="ECO:0000256" key="7">
    <source>
        <dbReference type="ARBA" id="ARBA00052971"/>
    </source>
</evidence>
<evidence type="ECO:0000313" key="10">
    <source>
        <dbReference type="EMBL" id="MBR8826812.1"/>
    </source>
</evidence>
<dbReference type="GO" id="GO:0019646">
    <property type="term" value="P:aerobic electron transport chain"/>
    <property type="evidence" value="ECO:0007669"/>
    <property type="project" value="TreeGrafter"/>
</dbReference>
<gene>
    <name evidence="10" type="ORF">DSM107014_02735</name>
</gene>
<accession>A0A941JSG8</accession>
<dbReference type="PRINTS" id="PR00368">
    <property type="entry name" value="FADPNR"/>
</dbReference>
<dbReference type="PRINTS" id="PR00411">
    <property type="entry name" value="PNDRDTASEI"/>
</dbReference>
<dbReference type="EC" id="1.6.5.12" evidence="8"/>
<evidence type="ECO:0000256" key="4">
    <source>
        <dbReference type="ARBA" id="ARBA00022827"/>
    </source>
</evidence>
<dbReference type="Proteomes" id="UP000767446">
    <property type="component" value="Unassembled WGS sequence"/>
</dbReference>
<dbReference type="FunFam" id="3.50.50.100:FF:000010">
    <property type="entry name" value="Alternative NAD(P)H-ubiquinone oxidoreductase C1, chloroplastic/mitochondrial"/>
    <property type="match status" value="1"/>
</dbReference>